<dbReference type="GO" id="GO:0005524">
    <property type="term" value="F:ATP binding"/>
    <property type="evidence" value="ECO:0007669"/>
    <property type="project" value="UniProtKB-KW"/>
</dbReference>
<keyword evidence="2" id="KW-0547">Nucleotide-binding</keyword>
<dbReference type="SUPFAM" id="SSF52540">
    <property type="entry name" value="P-loop containing nucleoside triphosphate hydrolases"/>
    <property type="match status" value="1"/>
</dbReference>
<evidence type="ECO:0000313" key="3">
    <source>
        <dbReference type="Proteomes" id="UP000682982"/>
    </source>
</evidence>
<dbReference type="RefSeq" id="WP_212679749.1">
    <property type="nucleotide sequence ID" value="NZ_JAGSPK010000005.1"/>
</dbReference>
<evidence type="ECO:0000313" key="2">
    <source>
        <dbReference type="EMBL" id="MBR7793813.1"/>
    </source>
</evidence>
<sequence>MSTNQQKNKQAADRPKGGVAAIATFDLVATTLDQLTNRRFGMDGIGCLFGPSGWGKTFSSNVLAMETRAYFVQMQPVWTKKTFLQKILDEMKVDWDRSCSVPDLFDMVNQQLAASQRILIIDEFNRAIERPVLAQITRAIFDCTQSPILLVGEEKLPGELAKPAFKQLYRRVSAWAEAQDVTVEDAKKLAPIYCPNIDIAPDAIAALTAFSKGSVSSVVKCLNVIFESCLTQGMDSLNLAALQKIALPSATHPKRKI</sequence>
<dbReference type="InterPro" id="IPR027417">
    <property type="entry name" value="P-loop_NTPase"/>
</dbReference>
<proteinExistence type="predicted"/>
<dbReference type="Gene3D" id="3.40.50.300">
    <property type="entry name" value="P-loop containing nucleotide triphosphate hydrolases"/>
    <property type="match status" value="1"/>
</dbReference>
<dbReference type="EMBL" id="JAGSPK010000005">
    <property type="protein sequence ID" value="MBR7793813.1"/>
    <property type="molecule type" value="Genomic_DNA"/>
</dbReference>
<gene>
    <name evidence="2" type="ORF">KDM87_14540</name>
</gene>
<name>A0ABS5H5M7_9BURK</name>
<keyword evidence="2" id="KW-0067">ATP-binding</keyword>
<evidence type="ECO:0000259" key="1">
    <source>
        <dbReference type="Pfam" id="PF13401"/>
    </source>
</evidence>
<dbReference type="Proteomes" id="UP000682982">
    <property type="component" value="Unassembled WGS sequence"/>
</dbReference>
<comment type="caution">
    <text evidence="2">The sequence shown here is derived from an EMBL/GenBank/DDBJ whole genome shotgun (WGS) entry which is preliminary data.</text>
</comment>
<feature type="domain" description="ORC1/DEAH AAA+ ATPase" evidence="1">
    <location>
        <begin position="43"/>
        <end position="156"/>
    </location>
</feature>
<organism evidence="2 3">
    <name type="scientific">Undibacterium rivi</name>
    <dbReference type="NCBI Taxonomy" id="2828729"/>
    <lineage>
        <taxon>Bacteria</taxon>
        <taxon>Pseudomonadati</taxon>
        <taxon>Pseudomonadota</taxon>
        <taxon>Betaproteobacteria</taxon>
        <taxon>Burkholderiales</taxon>
        <taxon>Oxalobacteraceae</taxon>
        <taxon>Undibacterium</taxon>
    </lineage>
</organism>
<accession>A0ABS5H5M7</accession>
<dbReference type="InterPro" id="IPR049945">
    <property type="entry name" value="AAA_22"/>
</dbReference>
<dbReference type="PANTHER" id="PTHR35894">
    <property type="entry name" value="GENERAL SECRETION PATHWAY PROTEIN A-RELATED"/>
    <property type="match status" value="1"/>
</dbReference>
<dbReference type="PANTHER" id="PTHR35894:SF5">
    <property type="entry name" value="MU-LIKE PROPHAGE FLUMU DNA TRANSPOSITION PROTEIN B"/>
    <property type="match status" value="1"/>
</dbReference>
<reference evidence="2 3" key="1">
    <citation type="submission" date="2021-04" db="EMBL/GenBank/DDBJ databases">
        <title>novel species isolated from subtropical streams in China.</title>
        <authorList>
            <person name="Lu H."/>
        </authorList>
    </citation>
    <scope>NUCLEOTIDE SEQUENCE [LARGE SCALE GENOMIC DNA]</scope>
    <source>
        <strain evidence="2 3">FT147W</strain>
    </source>
</reference>
<dbReference type="Pfam" id="PF13401">
    <property type="entry name" value="AAA_22"/>
    <property type="match status" value="1"/>
</dbReference>
<keyword evidence="3" id="KW-1185">Reference proteome</keyword>
<dbReference type="InterPro" id="IPR052026">
    <property type="entry name" value="ExeA_AAA_ATPase_DNA-bind"/>
</dbReference>
<protein>
    <submittedName>
        <fullName evidence="2">ATP-binding protein</fullName>
    </submittedName>
</protein>